<dbReference type="EnsemblMetazoa" id="SMAR010029-RA">
    <property type="protein sequence ID" value="SMAR010029-PA"/>
    <property type="gene ID" value="SMAR010029"/>
</dbReference>
<dbReference type="AlphaFoldDB" id="T1J8J7"/>
<accession>T1J8J7</accession>
<reference evidence="3" key="1">
    <citation type="submission" date="2011-05" db="EMBL/GenBank/DDBJ databases">
        <authorList>
            <person name="Richards S.R."/>
            <person name="Qu J."/>
            <person name="Jiang H."/>
            <person name="Jhangiani S.N."/>
            <person name="Agravi P."/>
            <person name="Goodspeed R."/>
            <person name="Gross S."/>
            <person name="Mandapat C."/>
            <person name="Jackson L."/>
            <person name="Mathew T."/>
            <person name="Pu L."/>
            <person name="Thornton R."/>
            <person name="Saada N."/>
            <person name="Wilczek-Boney K.B."/>
            <person name="Lee S."/>
            <person name="Kovar C."/>
            <person name="Wu Y."/>
            <person name="Scherer S.E."/>
            <person name="Worley K.C."/>
            <person name="Muzny D.M."/>
            <person name="Gibbs R."/>
        </authorList>
    </citation>
    <scope>NUCLEOTIDE SEQUENCE</scope>
    <source>
        <strain evidence="3">Brora</strain>
    </source>
</reference>
<organism evidence="2 3">
    <name type="scientific">Strigamia maritima</name>
    <name type="common">European centipede</name>
    <name type="synonym">Geophilus maritimus</name>
    <dbReference type="NCBI Taxonomy" id="126957"/>
    <lineage>
        <taxon>Eukaryota</taxon>
        <taxon>Metazoa</taxon>
        <taxon>Ecdysozoa</taxon>
        <taxon>Arthropoda</taxon>
        <taxon>Myriapoda</taxon>
        <taxon>Chilopoda</taxon>
        <taxon>Pleurostigmophora</taxon>
        <taxon>Geophilomorpha</taxon>
        <taxon>Linotaeniidae</taxon>
        <taxon>Strigamia</taxon>
    </lineage>
</organism>
<dbReference type="EMBL" id="JH431955">
    <property type="status" value="NOT_ANNOTATED_CDS"/>
    <property type="molecule type" value="Genomic_DNA"/>
</dbReference>
<reference evidence="2" key="2">
    <citation type="submission" date="2015-02" db="UniProtKB">
        <authorList>
            <consortium name="EnsemblMetazoa"/>
        </authorList>
    </citation>
    <scope>IDENTIFICATION</scope>
</reference>
<evidence type="ECO:0000313" key="2">
    <source>
        <dbReference type="EnsemblMetazoa" id="SMAR010029-PA"/>
    </source>
</evidence>
<sequence>MGAHSHLSGVWSTDQLQSTTRSSRGETVAQQSSWPSGRVHWLTYSLRRGLASLVKITTVWCYYGWTSQEIGHFKKANTTRVLLSSHTRPCGEVLNSEAKTQSITTMAKL</sequence>
<dbReference type="HOGENOM" id="CLU_2187197_0_0_1"/>
<keyword evidence="3" id="KW-1185">Reference proteome</keyword>
<proteinExistence type="predicted"/>
<evidence type="ECO:0000313" key="3">
    <source>
        <dbReference type="Proteomes" id="UP000014500"/>
    </source>
</evidence>
<evidence type="ECO:0000256" key="1">
    <source>
        <dbReference type="SAM" id="MobiDB-lite"/>
    </source>
</evidence>
<protein>
    <submittedName>
        <fullName evidence="2">Uncharacterized protein</fullName>
    </submittedName>
</protein>
<dbReference type="Proteomes" id="UP000014500">
    <property type="component" value="Unassembled WGS sequence"/>
</dbReference>
<feature type="region of interest" description="Disordered" evidence="1">
    <location>
        <begin position="1"/>
        <end position="34"/>
    </location>
</feature>
<feature type="compositionally biased region" description="Polar residues" evidence="1">
    <location>
        <begin position="10"/>
        <end position="22"/>
    </location>
</feature>
<name>T1J8J7_STRMM</name>